<dbReference type="EMBL" id="QEAQ01000005">
    <property type="protein sequence ID" value="TPX61918.1"/>
    <property type="molecule type" value="Genomic_DNA"/>
</dbReference>
<keyword evidence="4" id="KW-1185">Reference proteome</keyword>
<gene>
    <name evidence="3" type="ORF">PhCBS80983_g00760</name>
</gene>
<evidence type="ECO:0000313" key="4">
    <source>
        <dbReference type="Proteomes" id="UP000318582"/>
    </source>
</evidence>
<evidence type="ECO:0000259" key="2">
    <source>
        <dbReference type="Pfam" id="PF03235"/>
    </source>
</evidence>
<dbReference type="PANTHER" id="PTHR39639:SF1">
    <property type="entry name" value="DUF262 DOMAIN-CONTAINING PROTEIN"/>
    <property type="match status" value="1"/>
</dbReference>
<comment type="caution">
    <text evidence="3">The sequence shown here is derived from an EMBL/GenBank/DDBJ whole genome shotgun (WGS) entry which is preliminary data.</text>
</comment>
<feature type="compositionally biased region" description="Acidic residues" evidence="1">
    <location>
        <begin position="64"/>
        <end position="73"/>
    </location>
</feature>
<dbReference type="STRING" id="109895.A0A507EFB8"/>
<dbReference type="Pfam" id="PF03235">
    <property type="entry name" value="GmrSD_N"/>
    <property type="match status" value="1"/>
</dbReference>
<feature type="compositionally biased region" description="Polar residues" evidence="1">
    <location>
        <begin position="22"/>
        <end position="31"/>
    </location>
</feature>
<evidence type="ECO:0000256" key="1">
    <source>
        <dbReference type="SAM" id="MobiDB-lite"/>
    </source>
</evidence>
<feature type="region of interest" description="Disordered" evidence="1">
    <location>
        <begin position="1"/>
        <end position="75"/>
    </location>
</feature>
<evidence type="ECO:0000313" key="3">
    <source>
        <dbReference type="EMBL" id="TPX61918.1"/>
    </source>
</evidence>
<protein>
    <recommendedName>
        <fullName evidence="2">GmrSD restriction endonucleases N-terminal domain-containing protein</fullName>
    </recommendedName>
</protein>
<organism evidence="3 4">
    <name type="scientific">Powellomyces hirtus</name>
    <dbReference type="NCBI Taxonomy" id="109895"/>
    <lineage>
        <taxon>Eukaryota</taxon>
        <taxon>Fungi</taxon>
        <taxon>Fungi incertae sedis</taxon>
        <taxon>Chytridiomycota</taxon>
        <taxon>Chytridiomycota incertae sedis</taxon>
        <taxon>Chytridiomycetes</taxon>
        <taxon>Spizellomycetales</taxon>
        <taxon>Powellomycetaceae</taxon>
        <taxon>Powellomyces</taxon>
    </lineage>
</organism>
<accession>A0A507EFB8</accession>
<name>A0A507EFB8_9FUNG</name>
<dbReference type="PANTHER" id="PTHR39639">
    <property type="entry name" value="CHROMOSOME 16, WHOLE GENOME SHOTGUN SEQUENCE"/>
    <property type="match status" value="1"/>
</dbReference>
<feature type="compositionally biased region" description="Acidic residues" evidence="1">
    <location>
        <begin position="1"/>
        <end position="12"/>
    </location>
</feature>
<sequence length="403" mass="46895">MSTIYDEDEDWDLSLPKRRASGRTSSRTNGNGDYRDEVEEDQYSQPSSSTTRKTKRRRVTSDSLQDDEDDDYEASQQLARDALKAPQSFNMPFQALNEFVKTGVVNLDAPYQRDVVWNSAKQGHLIDSLVKNYYVPPVIFSIRPAENGEDIRVAIDGKQRLTSIHRFMEGEIPQIDSTNNDRVWYKKSRDCKSKRGRIMDRSERDEFNKKFQICVQYRGLNEEQEQEIFRRVQLGVALSTAERLFARPGPLADFARELVKTYDELLSIFDAKRKLGFQVLVQVILVIWYKPDKIPSAVNVDKEIKKGEPVDNKARVLVECVLDVFQTLVKEHSDVFQHPVRLAPIEFVMIAYLIAMRDEEPIEVLRDDVVVLRESTRKKFIDIRSNQRLYQFMKDHIDSLVMQ</sequence>
<feature type="domain" description="GmrSD restriction endonucleases N-terminal" evidence="2">
    <location>
        <begin position="110"/>
        <end position="231"/>
    </location>
</feature>
<reference evidence="3 4" key="1">
    <citation type="journal article" date="2019" name="Sci. Rep.">
        <title>Comparative genomics of chytrid fungi reveal insights into the obligate biotrophic and pathogenic lifestyle of Synchytrium endobioticum.</title>
        <authorList>
            <person name="van de Vossenberg B.T.L.H."/>
            <person name="Warris S."/>
            <person name="Nguyen H.D.T."/>
            <person name="van Gent-Pelzer M.P.E."/>
            <person name="Joly D.L."/>
            <person name="van de Geest H.C."/>
            <person name="Bonants P.J.M."/>
            <person name="Smith D.S."/>
            <person name="Levesque C.A."/>
            <person name="van der Lee T.A.J."/>
        </authorList>
    </citation>
    <scope>NUCLEOTIDE SEQUENCE [LARGE SCALE GENOMIC DNA]</scope>
    <source>
        <strain evidence="3 4">CBS 809.83</strain>
    </source>
</reference>
<dbReference type="InterPro" id="IPR004919">
    <property type="entry name" value="GmrSD_N"/>
</dbReference>
<dbReference type="Proteomes" id="UP000318582">
    <property type="component" value="Unassembled WGS sequence"/>
</dbReference>
<proteinExistence type="predicted"/>
<dbReference type="AlphaFoldDB" id="A0A507EFB8"/>